<evidence type="ECO:0000313" key="1">
    <source>
        <dbReference type="EMBL" id="AXR81994.1"/>
    </source>
</evidence>
<organism evidence="1 2">
    <name type="scientific">Natrarchaeobaculum sulfurireducens</name>
    <dbReference type="NCBI Taxonomy" id="2044521"/>
    <lineage>
        <taxon>Archaea</taxon>
        <taxon>Methanobacteriati</taxon>
        <taxon>Methanobacteriota</taxon>
        <taxon>Stenosarchaea group</taxon>
        <taxon>Halobacteria</taxon>
        <taxon>Halobacteriales</taxon>
        <taxon>Natrialbaceae</taxon>
        <taxon>Natrarchaeobaculum</taxon>
    </lineage>
</organism>
<reference evidence="2" key="1">
    <citation type="submission" date="2018-02" db="EMBL/GenBank/DDBJ databases">
        <title>Phenotypic and genomic properties of facultatively anaerobic sulfur-reducing natronoarchaea from hypersaline soda lakes.</title>
        <authorList>
            <person name="Sorokin D.Y."/>
            <person name="Kublanov I.V."/>
            <person name="Roman P."/>
            <person name="Sinninghe Damste J.S."/>
            <person name="Golyshin P.N."/>
            <person name="Rojo D."/>
            <person name="Ciordia S."/>
            <person name="Mena M.D.C."/>
            <person name="Ferrer M."/>
            <person name="Messina E."/>
            <person name="Smedile F."/>
            <person name="La Spada G."/>
            <person name="La Cono V."/>
            <person name="Yakimov M.M."/>
        </authorList>
    </citation>
    <scope>NUCLEOTIDE SEQUENCE [LARGE SCALE GENOMIC DNA]</scope>
    <source>
        <strain evidence="2">AArc-Mg</strain>
    </source>
</reference>
<dbReference type="Proteomes" id="UP000258613">
    <property type="component" value="Chromosome"/>
</dbReference>
<name>A0A346PR49_9EURY</name>
<dbReference type="GeneID" id="58747244"/>
<dbReference type="KEGG" id="nag:AArcMg_1993"/>
<proteinExistence type="predicted"/>
<dbReference type="AlphaFoldDB" id="A0A346PR49"/>
<evidence type="ECO:0000313" key="2">
    <source>
        <dbReference type="Proteomes" id="UP000258613"/>
    </source>
</evidence>
<sequence>MTDSICHSRPYRGDMAAECANCGHDTSGTRRHHVYLSTDEVVELSLCEGCRYKFVTAEWVTAVV</sequence>
<dbReference type="EMBL" id="CP027033">
    <property type="protein sequence ID" value="AXR81994.1"/>
    <property type="molecule type" value="Genomic_DNA"/>
</dbReference>
<dbReference type="OrthoDB" id="192280at2157"/>
<keyword evidence="2" id="KW-1185">Reference proteome</keyword>
<protein>
    <submittedName>
        <fullName evidence="1">Uncharacterized protein</fullName>
    </submittedName>
</protein>
<gene>
    <name evidence="1" type="ORF">AArcMg_1993</name>
</gene>
<accession>A0A346PR49</accession>
<dbReference type="RefSeq" id="WP_133412255.1">
    <property type="nucleotide sequence ID" value="NZ_CP027033.1"/>
</dbReference>